<evidence type="ECO:0000256" key="7">
    <source>
        <dbReference type="SAM" id="MobiDB-lite"/>
    </source>
</evidence>
<dbReference type="SUPFAM" id="SSF46626">
    <property type="entry name" value="Cytochrome c"/>
    <property type="match status" value="2"/>
</dbReference>
<keyword evidence="3 6" id="KW-0479">Metal-binding</keyword>
<evidence type="ECO:0000313" key="9">
    <source>
        <dbReference type="EMBL" id="RRN43530.1"/>
    </source>
</evidence>
<dbReference type="OrthoDB" id="9773456at2"/>
<keyword evidence="1" id="KW-0813">Transport</keyword>
<organism evidence="9 10">
    <name type="scientific">Lautropia dentalis</name>
    <dbReference type="NCBI Taxonomy" id="2490857"/>
    <lineage>
        <taxon>Bacteria</taxon>
        <taxon>Pseudomonadati</taxon>
        <taxon>Pseudomonadota</taxon>
        <taxon>Betaproteobacteria</taxon>
        <taxon>Burkholderiales</taxon>
        <taxon>Burkholderiaceae</taxon>
        <taxon>Lautropia</taxon>
    </lineage>
</organism>
<feature type="domain" description="Cytochrome c" evidence="8">
    <location>
        <begin position="65"/>
        <end position="150"/>
    </location>
</feature>
<dbReference type="Gene3D" id="1.10.760.10">
    <property type="entry name" value="Cytochrome c-like domain"/>
    <property type="match status" value="2"/>
</dbReference>
<reference evidence="9 10" key="1">
    <citation type="submission" date="2018-11" db="EMBL/GenBank/DDBJ databases">
        <title>Genome sequencing of Lautropia sp. KCOM 2505 (= ChDC F240).</title>
        <authorList>
            <person name="Kook J.-K."/>
            <person name="Park S.-N."/>
            <person name="Lim Y.K."/>
        </authorList>
    </citation>
    <scope>NUCLEOTIDE SEQUENCE [LARGE SCALE GENOMIC DNA]</scope>
    <source>
        <strain evidence="9 10">KCOM 2505</strain>
    </source>
</reference>
<evidence type="ECO:0000259" key="8">
    <source>
        <dbReference type="PROSITE" id="PS51007"/>
    </source>
</evidence>
<dbReference type="Pfam" id="PF00034">
    <property type="entry name" value="Cytochrom_C"/>
    <property type="match status" value="2"/>
</dbReference>
<dbReference type="InterPro" id="IPR050597">
    <property type="entry name" value="Cytochrome_c_Oxidase_Subunit"/>
</dbReference>
<name>A0A426FLC2_9BURK</name>
<keyword evidence="10" id="KW-1185">Reference proteome</keyword>
<sequence>MAAQLGVQDACDCRKPAASAGMTAWVGRWLQPRALAGVATAVALGIMAGPALAEEAAKDDAPLKPDLAAGQETVEDVCAACHGADGNSTISANPKLAGQHAEYIRKQLQDFTPPEDGKPAKRASAVMGAFASSLEPQDIVNVSAYFAAQKLTAPAAASNAELVELGQSIYRAGIAAKGVPACAACHGPAGDGMPAQYPQLRGQFAEYTTAQLVAFRDGARKNNHPMAEIALRMTDPEIKAVADYIAGLRPEGGTPEAKPADAPKPEADKKDEANKEADE</sequence>
<dbReference type="PROSITE" id="PS51007">
    <property type="entry name" value="CYTC"/>
    <property type="match status" value="2"/>
</dbReference>
<dbReference type="AlphaFoldDB" id="A0A426FLC2"/>
<evidence type="ECO:0000256" key="1">
    <source>
        <dbReference type="ARBA" id="ARBA00022448"/>
    </source>
</evidence>
<accession>A0A426FLC2</accession>
<keyword evidence="5 6" id="KW-0408">Iron</keyword>
<evidence type="ECO:0000256" key="6">
    <source>
        <dbReference type="PROSITE-ProRule" id="PRU00433"/>
    </source>
</evidence>
<keyword evidence="4" id="KW-0249">Electron transport</keyword>
<evidence type="ECO:0000256" key="5">
    <source>
        <dbReference type="ARBA" id="ARBA00023004"/>
    </source>
</evidence>
<dbReference type="GO" id="GO:0009055">
    <property type="term" value="F:electron transfer activity"/>
    <property type="evidence" value="ECO:0007669"/>
    <property type="project" value="InterPro"/>
</dbReference>
<protein>
    <submittedName>
        <fullName evidence="9">Cytochrome c4</fullName>
    </submittedName>
</protein>
<evidence type="ECO:0000256" key="3">
    <source>
        <dbReference type="ARBA" id="ARBA00022723"/>
    </source>
</evidence>
<feature type="compositionally biased region" description="Basic and acidic residues" evidence="7">
    <location>
        <begin position="258"/>
        <end position="279"/>
    </location>
</feature>
<feature type="domain" description="Cytochrome c" evidence="8">
    <location>
        <begin position="161"/>
        <end position="249"/>
    </location>
</feature>
<dbReference type="InterPro" id="IPR009056">
    <property type="entry name" value="Cyt_c-like_dom"/>
</dbReference>
<evidence type="ECO:0000256" key="2">
    <source>
        <dbReference type="ARBA" id="ARBA00022617"/>
    </source>
</evidence>
<dbReference type="GO" id="GO:0020037">
    <property type="term" value="F:heme binding"/>
    <property type="evidence" value="ECO:0007669"/>
    <property type="project" value="InterPro"/>
</dbReference>
<dbReference type="PANTHER" id="PTHR33751">
    <property type="entry name" value="CBB3-TYPE CYTOCHROME C OXIDASE SUBUNIT FIXP"/>
    <property type="match status" value="1"/>
</dbReference>
<dbReference type="GO" id="GO:0046872">
    <property type="term" value="F:metal ion binding"/>
    <property type="evidence" value="ECO:0007669"/>
    <property type="project" value="UniProtKB-KW"/>
</dbReference>
<gene>
    <name evidence="9" type="ORF">EHV23_08750</name>
</gene>
<dbReference type="InterPro" id="IPR036909">
    <property type="entry name" value="Cyt_c-like_dom_sf"/>
</dbReference>
<proteinExistence type="predicted"/>
<dbReference type="PANTHER" id="PTHR33751:SF9">
    <property type="entry name" value="CYTOCHROME C4"/>
    <property type="match status" value="1"/>
</dbReference>
<evidence type="ECO:0000313" key="10">
    <source>
        <dbReference type="Proteomes" id="UP000270261"/>
    </source>
</evidence>
<dbReference type="EMBL" id="RRUE01000002">
    <property type="protein sequence ID" value="RRN43530.1"/>
    <property type="molecule type" value="Genomic_DNA"/>
</dbReference>
<keyword evidence="2 6" id="KW-0349">Heme</keyword>
<dbReference type="Proteomes" id="UP000270261">
    <property type="component" value="Unassembled WGS sequence"/>
</dbReference>
<comment type="caution">
    <text evidence="9">The sequence shown here is derived from an EMBL/GenBank/DDBJ whole genome shotgun (WGS) entry which is preliminary data.</text>
</comment>
<evidence type="ECO:0000256" key="4">
    <source>
        <dbReference type="ARBA" id="ARBA00022982"/>
    </source>
</evidence>
<feature type="region of interest" description="Disordered" evidence="7">
    <location>
        <begin position="246"/>
        <end position="279"/>
    </location>
</feature>